<dbReference type="Proteomes" id="UP001596023">
    <property type="component" value="Unassembled WGS sequence"/>
</dbReference>
<protein>
    <submittedName>
        <fullName evidence="1">Uncharacterized protein</fullName>
    </submittedName>
</protein>
<sequence length="512" mass="56594">MDDKYIVGCIIIVVLFFTCQLGQAQNYGDFPYSQSFRTETQPEEIDIVTPQNSQIQNDATFTSEGLRLTSNETGRFGAVFIGDHQFQSIQGIRIEFEYLMYGGSGADGMCVFFFDAGINNPVIGSIGSALGYTYNRTNSYYAVNRATGLSGAYLGIALDSYGNFKNRFWQGDSRINGIPDISGDLGDRYISNVTLRGARGGATQVADFASIAGMDDGYMGYPVLISQPTLNNNEGWQLNGIGGYSSINTYRGDFNLRGEDQSDYRRAIIEIYPLDSNEGFEISVTIQHGETETIVINDYPYRRFVEYAENAYDLEGDNIIGGSVYPESTPTILDATIPMYLRIGFAASTGGETDIHLLRELKISLPSSAEAYDDYASTTRMEPVVIDVLDNDIGYSGQITKTQIGDKEHLNPNSFRFCDDSGEFLGVVVDDMTVYDTAEGNWLFNFQEGKLTFTSARDFIGLAAVRYSIKSKDEIGEPYDDEAYRSPPAVVNVNVSTFQTIISNRMVTPLVN</sequence>
<name>A0ABV9KQH1_9BACT</name>
<dbReference type="EMBL" id="JBHSGN010000011">
    <property type="protein sequence ID" value="MFC4672432.1"/>
    <property type="molecule type" value="Genomic_DNA"/>
</dbReference>
<dbReference type="SUPFAM" id="SSF49899">
    <property type="entry name" value="Concanavalin A-like lectins/glucanases"/>
    <property type="match status" value="1"/>
</dbReference>
<reference evidence="2" key="1">
    <citation type="journal article" date="2019" name="Int. J. Syst. Evol. Microbiol.">
        <title>The Global Catalogue of Microorganisms (GCM) 10K type strain sequencing project: providing services to taxonomists for standard genome sequencing and annotation.</title>
        <authorList>
            <consortium name="The Broad Institute Genomics Platform"/>
            <consortium name="The Broad Institute Genome Sequencing Center for Infectious Disease"/>
            <person name="Wu L."/>
            <person name="Ma J."/>
        </authorList>
    </citation>
    <scope>NUCLEOTIDE SEQUENCE [LARGE SCALE GENOMIC DNA]</scope>
    <source>
        <strain evidence="2">CCUG 66188</strain>
    </source>
</reference>
<accession>A0ABV9KQH1</accession>
<keyword evidence="2" id="KW-1185">Reference proteome</keyword>
<dbReference type="InterPro" id="IPR013320">
    <property type="entry name" value="ConA-like_dom_sf"/>
</dbReference>
<dbReference type="RefSeq" id="WP_379993605.1">
    <property type="nucleotide sequence ID" value="NZ_JBHSGN010000011.1"/>
</dbReference>
<gene>
    <name evidence="1" type="ORF">ACFO6W_01870</name>
</gene>
<proteinExistence type="predicted"/>
<evidence type="ECO:0000313" key="1">
    <source>
        <dbReference type="EMBL" id="MFC4672432.1"/>
    </source>
</evidence>
<dbReference type="Gene3D" id="2.60.120.200">
    <property type="match status" value="1"/>
</dbReference>
<comment type="caution">
    <text evidence="1">The sequence shown here is derived from an EMBL/GenBank/DDBJ whole genome shotgun (WGS) entry which is preliminary data.</text>
</comment>
<organism evidence="1 2">
    <name type="scientific">Dysgonomonas termitidis</name>
    <dbReference type="NCBI Taxonomy" id="1516126"/>
    <lineage>
        <taxon>Bacteria</taxon>
        <taxon>Pseudomonadati</taxon>
        <taxon>Bacteroidota</taxon>
        <taxon>Bacteroidia</taxon>
        <taxon>Bacteroidales</taxon>
        <taxon>Dysgonomonadaceae</taxon>
        <taxon>Dysgonomonas</taxon>
    </lineage>
</organism>
<evidence type="ECO:0000313" key="2">
    <source>
        <dbReference type="Proteomes" id="UP001596023"/>
    </source>
</evidence>